<feature type="region of interest" description="Disordered" evidence="1">
    <location>
        <begin position="69"/>
        <end position="114"/>
    </location>
</feature>
<dbReference type="Proteomes" id="UP000789405">
    <property type="component" value="Unassembled WGS sequence"/>
</dbReference>
<name>A0A9N9JBC1_9GLOM</name>
<evidence type="ECO:0000313" key="2">
    <source>
        <dbReference type="EMBL" id="CAG8771116.1"/>
    </source>
</evidence>
<dbReference type="EMBL" id="CAJVPY010019335">
    <property type="protein sequence ID" value="CAG8771116.1"/>
    <property type="molecule type" value="Genomic_DNA"/>
</dbReference>
<feature type="non-terminal residue" evidence="2">
    <location>
        <position position="1"/>
    </location>
</feature>
<dbReference type="AlphaFoldDB" id="A0A9N9JBC1"/>
<comment type="caution">
    <text evidence="2">The sequence shown here is derived from an EMBL/GenBank/DDBJ whole genome shotgun (WGS) entry which is preliminary data.</text>
</comment>
<sequence length="114" mass="13640">QLLERPLTKAANVWYLLESDHSQYNYKIINKHQFYRELWGIACNITQKAIKKQDRTILDKLQNILEELATTDKKDEDEENEKNKEYEKDKSVNESDDDEVLFDLQNPQKKPRRG</sequence>
<evidence type="ECO:0000256" key="1">
    <source>
        <dbReference type="SAM" id="MobiDB-lite"/>
    </source>
</evidence>
<feature type="compositionally biased region" description="Basic and acidic residues" evidence="1">
    <location>
        <begin position="81"/>
        <end position="93"/>
    </location>
</feature>
<protein>
    <submittedName>
        <fullName evidence="2">2370_t:CDS:1</fullName>
    </submittedName>
</protein>
<organism evidence="2 3">
    <name type="scientific">Dentiscutata erythropus</name>
    <dbReference type="NCBI Taxonomy" id="1348616"/>
    <lineage>
        <taxon>Eukaryota</taxon>
        <taxon>Fungi</taxon>
        <taxon>Fungi incertae sedis</taxon>
        <taxon>Mucoromycota</taxon>
        <taxon>Glomeromycotina</taxon>
        <taxon>Glomeromycetes</taxon>
        <taxon>Diversisporales</taxon>
        <taxon>Gigasporaceae</taxon>
        <taxon>Dentiscutata</taxon>
    </lineage>
</organism>
<evidence type="ECO:0000313" key="3">
    <source>
        <dbReference type="Proteomes" id="UP000789405"/>
    </source>
</evidence>
<keyword evidence="3" id="KW-1185">Reference proteome</keyword>
<gene>
    <name evidence="2" type="ORF">DERYTH_LOCUS18701</name>
</gene>
<reference evidence="2" key="1">
    <citation type="submission" date="2021-06" db="EMBL/GenBank/DDBJ databases">
        <authorList>
            <person name="Kallberg Y."/>
            <person name="Tangrot J."/>
            <person name="Rosling A."/>
        </authorList>
    </citation>
    <scope>NUCLEOTIDE SEQUENCE</scope>
    <source>
        <strain evidence="2">MA453B</strain>
    </source>
</reference>
<accession>A0A9N9JBC1</accession>
<dbReference type="OrthoDB" id="2478038at2759"/>
<proteinExistence type="predicted"/>